<dbReference type="InterPro" id="IPR000073">
    <property type="entry name" value="AB_hydrolase_1"/>
</dbReference>
<dbReference type="InterPro" id="IPR051601">
    <property type="entry name" value="Serine_prot/Carboxylest_S33"/>
</dbReference>
<accession>A0ABT8DBD5</accession>
<proteinExistence type="inferred from homology"/>
<keyword evidence="5" id="KW-1185">Reference proteome</keyword>
<evidence type="ECO:0000259" key="3">
    <source>
        <dbReference type="Pfam" id="PF00561"/>
    </source>
</evidence>
<organism evidence="4 5">
    <name type="scientific">Paracoccus cavernae</name>
    <dbReference type="NCBI Taxonomy" id="1571207"/>
    <lineage>
        <taxon>Bacteria</taxon>
        <taxon>Pseudomonadati</taxon>
        <taxon>Pseudomonadota</taxon>
        <taxon>Alphaproteobacteria</taxon>
        <taxon>Rhodobacterales</taxon>
        <taxon>Paracoccaceae</taxon>
        <taxon>Paracoccus</taxon>
    </lineage>
</organism>
<feature type="domain" description="AB hydrolase-1" evidence="3">
    <location>
        <begin position="12"/>
        <end position="107"/>
    </location>
</feature>
<dbReference type="InterPro" id="IPR029058">
    <property type="entry name" value="AB_hydrolase_fold"/>
</dbReference>
<comment type="caution">
    <text evidence="4">The sequence shown here is derived from an EMBL/GenBank/DDBJ whole genome shotgun (WGS) entry which is preliminary data.</text>
</comment>
<dbReference type="PANTHER" id="PTHR43248">
    <property type="entry name" value="2-SUCCINYL-6-HYDROXY-2,4-CYCLOHEXADIENE-1-CARBOXYLATE SYNTHASE"/>
    <property type="match status" value="1"/>
</dbReference>
<protein>
    <submittedName>
        <fullName evidence="4">Alpha/beta fold hydrolase</fullName>
    </submittedName>
</protein>
<dbReference type="Gene3D" id="3.40.50.1820">
    <property type="entry name" value="alpha/beta hydrolase"/>
    <property type="match status" value="1"/>
</dbReference>
<name>A0ABT8DBD5_9RHOB</name>
<reference evidence="5" key="1">
    <citation type="journal article" date="2019" name="Int. J. Syst. Evol. Microbiol.">
        <title>The Global Catalogue of Microorganisms (GCM) 10K type strain sequencing project: providing services to taxonomists for standard genome sequencing and annotation.</title>
        <authorList>
            <consortium name="The Broad Institute Genomics Platform"/>
            <consortium name="The Broad Institute Genome Sequencing Center for Infectious Disease"/>
            <person name="Wu L."/>
            <person name="Ma J."/>
        </authorList>
    </citation>
    <scope>NUCLEOTIDE SEQUENCE [LARGE SCALE GENOMIC DNA]</scope>
    <source>
        <strain evidence="5">CECT 8482</strain>
    </source>
</reference>
<comment type="similarity">
    <text evidence="1">Belongs to the peptidase S33 family.</text>
</comment>
<dbReference type="SUPFAM" id="SSF53474">
    <property type="entry name" value="alpha/beta-Hydrolases"/>
    <property type="match status" value="2"/>
</dbReference>
<sequence length="337" mass="37180">MQGRMIGAMGGAEGGRYLSHFRADSIIRDAEHIRKTLFGGRKWATLGQSYGGFLTLSYLSHAPEALSACYVTGGLAGIDASAAEIYRHTYPRTLEKNRIYHARYPQDQAILDRIADVVASTDVRLPDGDRLSLRRLQYLGMGLGMSDGFESLHWLLDEAFAADGGLSDGFLASVREATGFEQNPLFGAIHEAIYAQDGQATDWAAERVLSEFPAFDAACRPLMLTGEMIYPWMFDEIRALRPFAQAAEALARMPLDAPLYDRARLAANEVPVAAAVYTDDMYVDQGLSLRTAKGLGNVRLWLTNEFEHNGLRASPRVLERLFAMEDDLAGTNAFSRL</sequence>
<dbReference type="Proteomes" id="UP001243846">
    <property type="component" value="Unassembled WGS sequence"/>
</dbReference>
<gene>
    <name evidence="4" type="ORF">QWZ10_14565</name>
</gene>
<evidence type="ECO:0000313" key="4">
    <source>
        <dbReference type="EMBL" id="MDN3712659.1"/>
    </source>
</evidence>
<evidence type="ECO:0000256" key="1">
    <source>
        <dbReference type="ARBA" id="ARBA00010088"/>
    </source>
</evidence>
<dbReference type="GO" id="GO:0016787">
    <property type="term" value="F:hydrolase activity"/>
    <property type="evidence" value="ECO:0007669"/>
    <property type="project" value="UniProtKB-KW"/>
</dbReference>
<dbReference type="PANTHER" id="PTHR43248:SF2">
    <property type="entry name" value="PROLYL AMINOPEPTIDASE"/>
    <property type="match status" value="1"/>
</dbReference>
<evidence type="ECO:0000256" key="2">
    <source>
        <dbReference type="ARBA" id="ARBA00022801"/>
    </source>
</evidence>
<keyword evidence="2 4" id="KW-0378">Hydrolase</keyword>
<dbReference type="Pfam" id="PF00561">
    <property type="entry name" value="Abhydrolase_1"/>
    <property type="match status" value="1"/>
</dbReference>
<evidence type="ECO:0000313" key="5">
    <source>
        <dbReference type="Proteomes" id="UP001243846"/>
    </source>
</evidence>
<dbReference type="EMBL" id="JAUFRC010000001">
    <property type="protein sequence ID" value="MDN3712659.1"/>
    <property type="molecule type" value="Genomic_DNA"/>
</dbReference>